<dbReference type="GO" id="GO:0004337">
    <property type="term" value="F:(2E,6E)-farnesyl diphosphate synthase activity"/>
    <property type="evidence" value="ECO:0007669"/>
    <property type="project" value="UniProtKB-EC"/>
</dbReference>
<keyword evidence="7" id="KW-0460">Magnesium</keyword>
<dbReference type="SFLD" id="SFLDG01017">
    <property type="entry name" value="Polyprenyl_Transferase_Like"/>
    <property type="match status" value="1"/>
</dbReference>
<evidence type="ECO:0000313" key="13">
    <source>
        <dbReference type="EMBL" id="GGE10414.1"/>
    </source>
</evidence>
<evidence type="ECO:0000256" key="2">
    <source>
        <dbReference type="ARBA" id="ARBA00006706"/>
    </source>
</evidence>
<gene>
    <name evidence="13" type="ORF">GCM10011571_09650</name>
</gene>
<dbReference type="PROSITE" id="PS00444">
    <property type="entry name" value="POLYPRENYL_SYNTHASE_2"/>
    <property type="match status" value="1"/>
</dbReference>
<evidence type="ECO:0000256" key="10">
    <source>
        <dbReference type="ARBA" id="ARBA00032873"/>
    </source>
</evidence>
<dbReference type="EC" id="2.5.1.10" evidence="3"/>
<evidence type="ECO:0000256" key="6">
    <source>
        <dbReference type="ARBA" id="ARBA00022723"/>
    </source>
</evidence>
<evidence type="ECO:0000256" key="1">
    <source>
        <dbReference type="ARBA" id="ARBA00001946"/>
    </source>
</evidence>
<evidence type="ECO:0000256" key="11">
    <source>
        <dbReference type="ARBA" id="ARBA00049399"/>
    </source>
</evidence>
<dbReference type="GO" id="GO:0005737">
    <property type="term" value="C:cytoplasm"/>
    <property type="evidence" value="ECO:0007669"/>
    <property type="project" value="UniProtKB-ARBA"/>
</dbReference>
<dbReference type="CDD" id="cd00685">
    <property type="entry name" value="Trans_IPPS_HT"/>
    <property type="match status" value="1"/>
</dbReference>
<keyword evidence="14" id="KW-1185">Reference proteome</keyword>
<dbReference type="InterPro" id="IPR033749">
    <property type="entry name" value="Polyprenyl_synt_CS"/>
</dbReference>
<evidence type="ECO:0000256" key="9">
    <source>
        <dbReference type="ARBA" id="ARBA00032380"/>
    </source>
</evidence>
<evidence type="ECO:0000313" key="14">
    <source>
        <dbReference type="Proteomes" id="UP000625210"/>
    </source>
</evidence>
<reference evidence="13" key="2">
    <citation type="submission" date="2020-09" db="EMBL/GenBank/DDBJ databases">
        <authorList>
            <person name="Sun Q."/>
            <person name="Zhou Y."/>
        </authorList>
    </citation>
    <scope>NUCLEOTIDE SEQUENCE</scope>
    <source>
        <strain evidence="13">CGMCC 1.15179</strain>
    </source>
</reference>
<reference evidence="13" key="1">
    <citation type="journal article" date="2014" name="Int. J. Syst. Evol. Microbiol.">
        <title>Complete genome sequence of Corynebacterium casei LMG S-19264T (=DSM 44701T), isolated from a smear-ripened cheese.</title>
        <authorList>
            <consortium name="US DOE Joint Genome Institute (JGI-PGF)"/>
            <person name="Walter F."/>
            <person name="Albersmeier A."/>
            <person name="Kalinowski J."/>
            <person name="Ruckert C."/>
        </authorList>
    </citation>
    <scope>NUCLEOTIDE SEQUENCE</scope>
    <source>
        <strain evidence="13">CGMCC 1.15179</strain>
    </source>
</reference>
<dbReference type="InterPro" id="IPR008949">
    <property type="entry name" value="Isoprenoid_synthase_dom_sf"/>
</dbReference>
<keyword evidence="5 12" id="KW-0808">Transferase</keyword>
<dbReference type="NCBIfam" id="NF045485">
    <property type="entry name" value="FPPsyn"/>
    <property type="match status" value="1"/>
</dbReference>
<dbReference type="PANTHER" id="PTHR43281">
    <property type="entry name" value="FARNESYL DIPHOSPHATE SYNTHASE"/>
    <property type="match status" value="1"/>
</dbReference>
<evidence type="ECO:0000256" key="5">
    <source>
        <dbReference type="ARBA" id="ARBA00022679"/>
    </source>
</evidence>
<proteinExistence type="inferred from homology"/>
<dbReference type="PROSITE" id="PS00723">
    <property type="entry name" value="POLYPRENYL_SYNTHASE_1"/>
    <property type="match status" value="1"/>
</dbReference>
<comment type="cofactor">
    <cofactor evidence="1">
        <name>Mg(2+)</name>
        <dbReference type="ChEBI" id="CHEBI:18420"/>
    </cofactor>
</comment>
<evidence type="ECO:0000256" key="4">
    <source>
        <dbReference type="ARBA" id="ARBA00015100"/>
    </source>
</evidence>
<comment type="caution">
    <text evidence="13">The sequence shown here is derived from an EMBL/GenBank/DDBJ whole genome shotgun (WGS) entry which is preliminary data.</text>
</comment>
<comment type="catalytic activity">
    <reaction evidence="11">
        <text>isopentenyl diphosphate + (2E)-geranyl diphosphate = (2E,6E)-farnesyl diphosphate + diphosphate</text>
        <dbReference type="Rhea" id="RHEA:19361"/>
        <dbReference type="ChEBI" id="CHEBI:33019"/>
        <dbReference type="ChEBI" id="CHEBI:58057"/>
        <dbReference type="ChEBI" id="CHEBI:128769"/>
        <dbReference type="ChEBI" id="CHEBI:175763"/>
        <dbReference type="EC" id="2.5.1.10"/>
    </reaction>
</comment>
<dbReference type="GO" id="GO:0046872">
    <property type="term" value="F:metal ion binding"/>
    <property type="evidence" value="ECO:0007669"/>
    <property type="project" value="UniProtKB-KW"/>
</dbReference>
<evidence type="ECO:0000256" key="3">
    <source>
        <dbReference type="ARBA" id="ARBA00012439"/>
    </source>
</evidence>
<name>A0A8J2VGL6_9BACL</name>
<keyword evidence="8" id="KW-0414">Isoprene biosynthesis</keyword>
<dbReference type="Proteomes" id="UP000625210">
    <property type="component" value="Unassembled WGS sequence"/>
</dbReference>
<dbReference type="InterPro" id="IPR000092">
    <property type="entry name" value="Polyprenyl_synt"/>
</dbReference>
<dbReference type="RefSeq" id="WP_229751829.1">
    <property type="nucleotide sequence ID" value="NZ_BMHQ01000003.1"/>
</dbReference>
<protein>
    <recommendedName>
        <fullName evidence="4">Farnesyl diphosphate synthase</fullName>
        <ecNumber evidence="3">2.5.1.10</ecNumber>
    </recommendedName>
    <alternativeName>
        <fullName evidence="10">(2E,6E)-farnesyl diphosphate synthase</fullName>
    </alternativeName>
    <alternativeName>
        <fullName evidence="9">Geranyltranstransferase</fullName>
    </alternativeName>
</protein>
<dbReference type="FunFam" id="1.10.600.10:FF:000001">
    <property type="entry name" value="Geranylgeranyl diphosphate synthase"/>
    <property type="match status" value="1"/>
</dbReference>
<dbReference type="PANTHER" id="PTHR43281:SF1">
    <property type="entry name" value="FARNESYL DIPHOSPHATE SYNTHASE"/>
    <property type="match status" value="1"/>
</dbReference>
<dbReference type="InterPro" id="IPR053378">
    <property type="entry name" value="Prenyl_diphosphate_synthase"/>
</dbReference>
<dbReference type="EMBL" id="BMHQ01000003">
    <property type="protein sequence ID" value="GGE10414.1"/>
    <property type="molecule type" value="Genomic_DNA"/>
</dbReference>
<dbReference type="SUPFAM" id="SSF48576">
    <property type="entry name" value="Terpenoid synthases"/>
    <property type="match status" value="1"/>
</dbReference>
<evidence type="ECO:0000256" key="12">
    <source>
        <dbReference type="RuleBase" id="RU004466"/>
    </source>
</evidence>
<dbReference type="AlphaFoldDB" id="A0A8J2VGL6"/>
<dbReference type="Pfam" id="PF00348">
    <property type="entry name" value="polyprenyl_synt"/>
    <property type="match status" value="1"/>
</dbReference>
<dbReference type="Gene3D" id="1.10.600.10">
    <property type="entry name" value="Farnesyl Diphosphate Synthase"/>
    <property type="match status" value="1"/>
</dbReference>
<dbReference type="SFLD" id="SFLDS00005">
    <property type="entry name" value="Isoprenoid_Synthase_Type_I"/>
    <property type="match status" value="1"/>
</dbReference>
<evidence type="ECO:0000256" key="7">
    <source>
        <dbReference type="ARBA" id="ARBA00022842"/>
    </source>
</evidence>
<keyword evidence="6" id="KW-0479">Metal-binding</keyword>
<dbReference type="GO" id="GO:0016114">
    <property type="term" value="P:terpenoid biosynthetic process"/>
    <property type="evidence" value="ECO:0007669"/>
    <property type="project" value="UniProtKB-ARBA"/>
</dbReference>
<accession>A0A8J2VGL6</accession>
<comment type="similarity">
    <text evidence="2 12">Belongs to the FPP/GGPP synthase family.</text>
</comment>
<evidence type="ECO:0000256" key="8">
    <source>
        <dbReference type="ARBA" id="ARBA00023229"/>
    </source>
</evidence>
<organism evidence="13 14">
    <name type="scientific">Marinithermofilum abyssi</name>
    <dbReference type="NCBI Taxonomy" id="1571185"/>
    <lineage>
        <taxon>Bacteria</taxon>
        <taxon>Bacillati</taxon>
        <taxon>Bacillota</taxon>
        <taxon>Bacilli</taxon>
        <taxon>Bacillales</taxon>
        <taxon>Thermoactinomycetaceae</taxon>
        <taxon>Marinithermofilum</taxon>
    </lineage>
</organism>
<sequence>METLQAYFENKGALIQQALRSLMEEMSEVPDRLRESMSYSLLAGGKRLRPLLVLATSEALGGDEKQALPFACAVEMIHTYSLIHDDLPAMDNDDYRRGRLTNHKVFGDAMAILAGDALLTKAFGIMASAAKEAGMSADSALSLIEEASIRAGAEGMVGGQVKDILGENQQLTLEELQSIHRSKTGDLLTLSVRMGALVANAQPDQLSALTKYAERLGLAFQIQDDILDIVGDKDKLGKPVGSDEEKHKSTYPALLGLEESRRWVKRLAAEAKELVLHEGIWAERLIQIADFLVTREQ</sequence>